<protein>
    <submittedName>
        <fullName evidence="2">Survival of motor neuron protein-interacting complex, SMN-Gemin2 complex, U-rich.5A</fullName>
    </submittedName>
</protein>
<sequence length="47" mass="5605">MTAPMSFKSIMIPEWQYDKMVKSYDEAVNKIRELEEELAKYKKCTSL</sequence>
<evidence type="ECO:0000256" key="1">
    <source>
        <dbReference type="SAM" id="Coils"/>
    </source>
</evidence>
<name>A0A8S5R670_9VIRU</name>
<feature type="coiled-coil region" evidence="1">
    <location>
        <begin position="17"/>
        <end position="44"/>
    </location>
</feature>
<keyword evidence="1" id="KW-0175">Coiled coil</keyword>
<dbReference type="EMBL" id="BK015823">
    <property type="protein sequence ID" value="DAE26888.1"/>
    <property type="molecule type" value="Genomic_DNA"/>
</dbReference>
<evidence type="ECO:0000313" key="2">
    <source>
        <dbReference type="EMBL" id="DAE26888.1"/>
    </source>
</evidence>
<organism evidence="2">
    <name type="scientific">virus sp. ctCsQ3</name>
    <dbReference type="NCBI Taxonomy" id="2826794"/>
    <lineage>
        <taxon>Viruses</taxon>
    </lineage>
</organism>
<proteinExistence type="predicted"/>
<reference evidence="2" key="1">
    <citation type="journal article" date="2021" name="Proc. Natl. Acad. Sci. U.S.A.">
        <title>A Catalog of Tens of Thousands of Viruses from Human Metagenomes Reveals Hidden Associations with Chronic Diseases.</title>
        <authorList>
            <person name="Tisza M.J."/>
            <person name="Buck C.B."/>
        </authorList>
    </citation>
    <scope>NUCLEOTIDE SEQUENCE</scope>
    <source>
        <strain evidence="2">CtCsQ3</strain>
    </source>
</reference>
<accession>A0A8S5R670</accession>